<evidence type="ECO:0000313" key="1">
    <source>
        <dbReference type="EMBL" id="QHT98690.1"/>
    </source>
</evidence>
<reference evidence="1" key="1">
    <citation type="journal article" date="2020" name="Nature">
        <title>Giant virus diversity and host interactions through global metagenomics.</title>
        <authorList>
            <person name="Schulz F."/>
            <person name="Roux S."/>
            <person name="Paez-Espino D."/>
            <person name="Jungbluth S."/>
            <person name="Walsh D.A."/>
            <person name="Denef V.J."/>
            <person name="McMahon K.D."/>
            <person name="Konstantinidis K.T."/>
            <person name="Eloe-Fadrosh E.A."/>
            <person name="Kyrpides N.C."/>
            <person name="Woyke T."/>
        </authorList>
    </citation>
    <scope>NUCLEOTIDE SEQUENCE</scope>
    <source>
        <strain evidence="1">GVMAG-M-3300025676-16</strain>
    </source>
</reference>
<dbReference type="EMBL" id="MN740295">
    <property type="protein sequence ID" value="QHT98690.1"/>
    <property type="molecule type" value="Genomic_DNA"/>
</dbReference>
<dbReference type="AlphaFoldDB" id="A0A6C0J1N8"/>
<dbReference type="InterPro" id="IPR012337">
    <property type="entry name" value="RNaseH-like_sf"/>
</dbReference>
<organism evidence="1">
    <name type="scientific">viral metagenome</name>
    <dbReference type="NCBI Taxonomy" id="1070528"/>
    <lineage>
        <taxon>unclassified sequences</taxon>
        <taxon>metagenomes</taxon>
        <taxon>organismal metagenomes</taxon>
    </lineage>
</organism>
<protein>
    <recommendedName>
        <fullName evidence="2">Mitochondrial resolvase Ydc2 catalytic domain-containing protein</fullName>
    </recommendedName>
</protein>
<accession>A0A6C0J1N8</accession>
<name>A0A6C0J1N8_9ZZZZ</name>
<evidence type="ECO:0008006" key="2">
    <source>
        <dbReference type="Google" id="ProtNLM"/>
    </source>
</evidence>
<sequence>MTKIWIASFDIGHRNLCFSVEEIDVDSIKHIDKLPKNKQYHLDGTATKEQKQILQEIYNNSKTVFFKNKDITNKSIKVLDSEVFHLLTEHLDNYQEYWDKCSYFIIEKQMSFGKIINLKAIKLGQHCFSYFAFKYNRFKHIIEYPAYHKTQILGAPKIRKETKKGKVSYKAVDKPKRKKWAVEEAFNILADRTDFESLNLLESSSKKDDIADCILQSLSAIYLIYIEKNI</sequence>
<dbReference type="SUPFAM" id="SSF53098">
    <property type="entry name" value="Ribonuclease H-like"/>
    <property type="match status" value="1"/>
</dbReference>
<proteinExistence type="predicted"/>